<sequence length="564" mass="63599">MSRRTNADEQPPRPARQSQRPRRAPAPRDKTPSPQPAAPPRAPRRRRQPAPQPVPPVDPDEERARAPAAGRVRDVFDADEPEPDAPVGDAAAPPADSAGEDHDDGEFFPEPAPSTSPSPSPDRASPPHGRRRHSPRAGPHASPSPPRRDRTTARARSTKANDIWTFYQTAADGVKRDCVFCKQHHSANPQGKEPKSFAPSTSTGVLRRHLFERHLEAWVQGCDRLRIPITATEALPHVEAYRGKQNGSSNNGSATDSAKKSPPFSHEAFVDAIVEWIVSDDQSINVIENEKLRNIFLMLRSELKDSDIPHRTKIRKRVMEIWDDHLDHLQDEMAITDTVLSAITNMDFAAAGADDFVPGGAEPRTFLDAIARDPIATVRTSVRVIRASSLRRQYFSEVLRALHLRDLQLLRDVDTRWSSTLIMIDRAVLLQEAIDKFLTETQDLKKYKLSKTEWEALKAFQRILSVPHAFQQRLSAETTPTLGHALPAFEAMISQWEKQQTRHPETADIVQQGIDKLDDYRERVEDVPAYILSMLINPAIKLNWFERYRPEKTQSVKNLFLREV</sequence>
<comment type="subcellular location">
    <subcellularLocation>
        <location evidence="1">Nucleus</location>
    </subcellularLocation>
</comment>
<name>A0AAW0C7V7_9AGAR</name>
<feature type="compositionally biased region" description="Pro residues" evidence="6">
    <location>
        <begin position="110"/>
        <end position="120"/>
    </location>
</feature>
<dbReference type="PANTHER" id="PTHR46481:SF10">
    <property type="entry name" value="ZINC FINGER BED DOMAIN-CONTAINING PROTEIN 39"/>
    <property type="match status" value="1"/>
</dbReference>
<dbReference type="SUPFAM" id="SSF53098">
    <property type="entry name" value="Ribonuclease H-like"/>
    <property type="match status" value="1"/>
</dbReference>
<keyword evidence="5" id="KW-0539">Nucleus</keyword>
<dbReference type="GO" id="GO:0005634">
    <property type="term" value="C:nucleus"/>
    <property type="evidence" value="ECO:0007669"/>
    <property type="project" value="UniProtKB-SubCell"/>
</dbReference>
<evidence type="ECO:0000256" key="3">
    <source>
        <dbReference type="ARBA" id="ARBA00022771"/>
    </source>
</evidence>
<evidence type="ECO:0000313" key="7">
    <source>
        <dbReference type="EMBL" id="KAK7034931.1"/>
    </source>
</evidence>
<reference evidence="7 8" key="1">
    <citation type="journal article" date="2024" name="J Genomics">
        <title>Draft genome sequencing and assembly of Favolaschia claudopus CIRM-BRFM 2984 isolated from oak limbs.</title>
        <authorList>
            <person name="Navarro D."/>
            <person name="Drula E."/>
            <person name="Chaduli D."/>
            <person name="Cazenave R."/>
            <person name="Ahrendt S."/>
            <person name="Wang J."/>
            <person name="Lipzen A."/>
            <person name="Daum C."/>
            <person name="Barry K."/>
            <person name="Grigoriev I.V."/>
            <person name="Favel A."/>
            <person name="Rosso M.N."/>
            <person name="Martin F."/>
        </authorList>
    </citation>
    <scope>NUCLEOTIDE SEQUENCE [LARGE SCALE GENOMIC DNA]</scope>
    <source>
        <strain evidence="7 8">CIRM-BRFM 2984</strain>
    </source>
</reference>
<proteinExistence type="predicted"/>
<feature type="compositionally biased region" description="Low complexity" evidence="6">
    <location>
        <begin position="85"/>
        <end position="97"/>
    </location>
</feature>
<evidence type="ECO:0000256" key="4">
    <source>
        <dbReference type="ARBA" id="ARBA00022833"/>
    </source>
</evidence>
<keyword evidence="4" id="KW-0862">Zinc</keyword>
<dbReference type="GO" id="GO:0008270">
    <property type="term" value="F:zinc ion binding"/>
    <property type="evidence" value="ECO:0007669"/>
    <property type="project" value="UniProtKB-KW"/>
</dbReference>
<accession>A0AAW0C7V7</accession>
<dbReference type="Proteomes" id="UP001362999">
    <property type="component" value="Unassembled WGS sequence"/>
</dbReference>
<dbReference type="AlphaFoldDB" id="A0AAW0C7V7"/>
<evidence type="ECO:0000256" key="6">
    <source>
        <dbReference type="SAM" id="MobiDB-lite"/>
    </source>
</evidence>
<feature type="region of interest" description="Disordered" evidence="6">
    <location>
        <begin position="1"/>
        <end position="157"/>
    </location>
</feature>
<dbReference type="PANTHER" id="PTHR46481">
    <property type="entry name" value="ZINC FINGER BED DOMAIN-CONTAINING PROTEIN 4"/>
    <property type="match status" value="1"/>
</dbReference>
<evidence type="ECO:0000256" key="1">
    <source>
        <dbReference type="ARBA" id="ARBA00004123"/>
    </source>
</evidence>
<comment type="caution">
    <text evidence="7">The sequence shown here is derived from an EMBL/GenBank/DDBJ whole genome shotgun (WGS) entry which is preliminary data.</text>
</comment>
<feature type="compositionally biased region" description="Basic and acidic residues" evidence="6">
    <location>
        <begin position="1"/>
        <end position="11"/>
    </location>
</feature>
<gene>
    <name evidence="7" type="ORF">R3P38DRAFT_2771989</name>
</gene>
<keyword evidence="8" id="KW-1185">Reference proteome</keyword>
<organism evidence="7 8">
    <name type="scientific">Favolaschia claudopus</name>
    <dbReference type="NCBI Taxonomy" id="2862362"/>
    <lineage>
        <taxon>Eukaryota</taxon>
        <taxon>Fungi</taxon>
        <taxon>Dikarya</taxon>
        <taxon>Basidiomycota</taxon>
        <taxon>Agaricomycotina</taxon>
        <taxon>Agaricomycetes</taxon>
        <taxon>Agaricomycetidae</taxon>
        <taxon>Agaricales</taxon>
        <taxon>Marasmiineae</taxon>
        <taxon>Mycenaceae</taxon>
        <taxon>Favolaschia</taxon>
    </lineage>
</organism>
<keyword evidence="3" id="KW-0863">Zinc-finger</keyword>
<keyword evidence="2" id="KW-0479">Metal-binding</keyword>
<evidence type="ECO:0000256" key="5">
    <source>
        <dbReference type="ARBA" id="ARBA00023242"/>
    </source>
</evidence>
<dbReference type="InterPro" id="IPR012337">
    <property type="entry name" value="RNaseH-like_sf"/>
</dbReference>
<dbReference type="EMBL" id="JAWWNJ010000020">
    <property type="protein sequence ID" value="KAK7034931.1"/>
    <property type="molecule type" value="Genomic_DNA"/>
</dbReference>
<feature type="compositionally biased region" description="Polar residues" evidence="6">
    <location>
        <begin position="245"/>
        <end position="256"/>
    </location>
</feature>
<dbReference type="InterPro" id="IPR052035">
    <property type="entry name" value="ZnF_BED_domain_contain"/>
</dbReference>
<feature type="region of interest" description="Disordered" evidence="6">
    <location>
        <begin position="238"/>
        <end position="263"/>
    </location>
</feature>
<evidence type="ECO:0000256" key="2">
    <source>
        <dbReference type="ARBA" id="ARBA00022723"/>
    </source>
</evidence>
<evidence type="ECO:0000313" key="8">
    <source>
        <dbReference type="Proteomes" id="UP001362999"/>
    </source>
</evidence>
<protein>
    <submittedName>
        <fullName evidence="7">HAT family dimerization domain-containing protein</fullName>
    </submittedName>
</protein>